<sequence length="792" mass="85397">MTARSPHVPPLSITTQSLSDELFNELRGAVRGPVFRRSDAEFSTRSLTFNGKLKSLSRALVSPLDAQDVSAVVKFCVKHKLSPSVKSGAYGIAGWAVAGDIILDLSMLRDVDIEAPLADADSQKDYTGLKDMLGPGEKGKGRAGDKAQSSLAPIKLTDHSSKDDPVSSQPATPVVAEESATGSPAIGSKRRRQASTSPPPDHLHGPHAATPVQRVFMRSYDAASHNVASFLRGPALPEEAGETPRRPPAHRRRLHSPDRDEEMPQSGTSGPGSTNSLQMPALGKSERQISNESVQSSSTGSGAGSSVARTASSGAVTTPPSESPVAIWSSASGVRTQHPGVEIFSAPQSSMVGGPFSFGSSPWTSASGPAIPPMLPPSFSSSPLFGGGPFGMPSFGPMTPARPVHAHAYITFGAGMRQRELDLYTSEHPLEGISGVTGERESGIVPYHMPSSAHPVGSSIMLLAGFGFMSRLYGLSIDNLVEVEMVLADGRIVVLNKDDDPDLWWALRGAGPAFGIATRYKARAFPIPVVFAGNLIYRFHRATAPSLIKHFRDCIKGAPRELYANVLLTAGPADKDSLVVIQMCYIGSRERGMEYLHAIESWDGERCLLNEVNEKSYLSQQDSVAQILRGKAGRQWFMRSALITSLPDEVINKTVIQFSDTPIGCTWIFELSGGAIADFEDTCLPKEQREAIWTVAALHQWEMGIDDPRCIESAEEWIFGTIGTVSTGGPFPTFLGRHEPPDRTMACFGKNWARLAELKRKYDPECLFRNTFWPVNKEGQPIEFLANEPPSP</sequence>
<keyword evidence="9" id="KW-1185">Reference proteome</keyword>
<dbReference type="Gene3D" id="3.30.43.10">
    <property type="entry name" value="Uridine Diphospho-n-acetylenolpyruvylglucosamine Reductase, domain 2"/>
    <property type="match status" value="1"/>
</dbReference>
<dbReference type="GO" id="GO:0016491">
    <property type="term" value="F:oxidoreductase activity"/>
    <property type="evidence" value="ECO:0007669"/>
    <property type="project" value="UniProtKB-KW"/>
</dbReference>
<dbReference type="PANTHER" id="PTHR42973">
    <property type="entry name" value="BINDING OXIDOREDUCTASE, PUTATIVE (AFU_ORTHOLOGUE AFUA_1G17690)-RELATED"/>
    <property type="match status" value="1"/>
</dbReference>
<dbReference type="SUPFAM" id="SSF56176">
    <property type="entry name" value="FAD-binding/transporter-associated domain-like"/>
    <property type="match status" value="2"/>
</dbReference>
<comment type="cofactor">
    <cofactor evidence="1">
        <name>FAD</name>
        <dbReference type="ChEBI" id="CHEBI:57692"/>
    </cofactor>
</comment>
<evidence type="ECO:0000256" key="3">
    <source>
        <dbReference type="ARBA" id="ARBA00022630"/>
    </source>
</evidence>
<dbReference type="InterPro" id="IPR036318">
    <property type="entry name" value="FAD-bd_PCMH-like_sf"/>
</dbReference>
<feature type="compositionally biased region" description="Basic and acidic residues" evidence="6">
    <location>
        <begin position="156"/>
        <end position="165"/>
    </location>
</feature>
<accession>M2Q832</accession>
<feature type="region of interest" description="Disordered" evidence="6">
    <location>
        <begin position="125"/>
        <end position="207"/>
    </location>
</feature>
<dbReference type="InterPro" id="IPR012951">
    <property type="entry name" value="BBE"/>
</dbReference>
<evidence type="ECO:0000256" key="5">
    <source>
        <dbReference type="ARBA" id="ARBA00023002"/>
    </source>
</evidence>
<comment type="similarity">
    <text evidence="2">Belongs to the oxygen-dependent FAD-linked oxidoreductase family.</text>
</comment>
<dbReference type="Gene3D" id="3.30.465.10">
    <property type="match status" value="1"/>
</dbReference>
<dbReference type="InterPro" id="IPR016169">
    <property type="entry name" value="FAD-bd_PCMH_sub2"/>
</dbReference>
<reference evidence="8 9" key="1">
    <citation type="journal article" date="2012" name="Proc. Natl. Acad. Sci. U.S.A.">
        <title>Comparative genomics of Ceriporiopsis subvermispora and Phanerochaete chrysosporium provide insight into selective ligninolysis.</title>
        <authorList>
            <person name="Fernandez-Fueyo E."/>
            <person name="Ruiz-Duenas F.J."/>
            <person name="Ferreira P."/>
            <person name="Floudas D."/>
            <person name="Hibbett D.S."/>
            <person name="Canessa P."/>
            <person name="Larrondo L.F."/>
            <person name="James T.Y."/>
            <person name="Seelenfreund D."/>
            <person name="Lobos S."/>
            <person name="Polanco R."/>
            <person name="Tello M."/>
            <person name="Honda Y."/>
            <person name="Watanabe T."/>
            <person name="Watanabe T."/>
            <person name="Ryu J.S."/>
            <person name="Kubicek C.P."/>
            <person name="Schmoll M."/>
            <person name="Gaskell J."/>
            <person name="Hammel K.E."/>
            <person name="St John F.J."/>
            <person name="Vanden Wymelenberg A."/>
            <person name="Sabat G."/>
            <person name="Splinter BonDurant S."/>
            <person name="Syed K."/>
            <person name="Yadav J.S."/>
            <person name="Doddapaneni H."/>
            <person name="Subramanian V."/>
            <person name="Lavin J.L."/>
            <person name="Oguiza J.A."/>
            <person name="Perez G."/>
            <person name="Pisabarro A.G."/>
            <person name="Ramirez L."/>
            <person name="Santoyo F."/>
            <person name="Master E."/>
            <person name="Coutinho P.M."/>
            <person name="Henrissat B."/>
            <person name="Lombard V."/>
            <person name="Magnuson J.K."/>
            <person name="Kuees U."/>
            <person name="Hori C."/>
            <person name="Igarashi K."/>
            <person name="Samejima M."/>
            <person name="Held B.W."/>
            <person name="Barry K.W."/>
            <person name="LaButti K.M."/>
            <person name="Lapidus A."/>
            <person name="Lindquist E.A."/>
            <person name="Lucas S.M."/>
            <person name="Riley R."/>
            <person name="Salamov A.A."/>
            <person name="Hoffmeister D."/>
            <person name="Schwenk D."/>
            <person name="Hadar Y."/>
            <person name="Yarden O."/>
            <person name="de Vries R.P."/>
            <person name="Wiebenga A."/>
            <person name="Stenlid J."/>
            <person name="Eastwood D."/>
            <person name="Grigoriev I.V."/>
            <person name="Berka R.M."/>
            <person name="Blanchette R.A."/>
            <person name="Kersten P."/>
            <person name="Martinez A.T."/>
            <person name="Vicuna R."/>
            <person name="Cullen D."/>
        </authorList>
    </citation>
    <scope>NUCLEOTIDE SEQUENCE [LARGE SCALE GENOMIC DNA]</scope>
    <source>
        <strain evidence="8 9">B</strain>
    </source>
</reference>
<gene>
    <name evidence="8" type="ORF">CERSUDRAFT_143086</name>
</gene>
<dbReference type="HOGENOM" id="CLU_008737_0_0_1"/>
<evidence type="ECO:0000313" key="9">
    <source>
        <dbReference type="Proteomes" id="UP000016930"/>
    </source>
</evidence>
<feature type="domain" description="Berberine/berberine-like" evidence="7">
    <location>
        <begin position="742"/>
        <end position="770"/>
    </location>
</feature>
<name>M2Q832_CERS8</name>
<protein>
    <recommendedName>
        <fullName evidence="7">Berberine/berberine-like domain-containing protein</fullName>
    </recommendedName>
</protein>
<feature type="region of interest" description="Disordered" evidence="6">
    <location>
        <begin position="232"/>
        <end position="324"/>
    </location>
</feature>
<keyword evidence="5" id="KW-0560">Oxidoreductase</keyword>
<evidence type="ECO:0000259" key="7">
    <source>
        <dbReference type="Pfam" id="PF08031"/>
    </source>
</evidence>
<feature type="compositionally biased region" description="Low complexity" evidence="6">
    <location>
        <begin position="293"/>
        <end position="318"/>
    </location>
</feature>
<feature type="compositionally biased region" description="Polar residues" evidence="6">
    <location>
        <begin position="265"/>
        <end position="278"/>
    </location>
</feature>
<dbReference type="Pfam" id="PF08031">
    <property type="entry name" value="BBE"/>
    <property type="match status" value="1"/>
</dbReference>
<evidence type="ECO:0000256" key="2">
    <source>
        <dbReference type="ARBA" id="ARBA00005466"/>
    </source>
</evidence>
<evidence type="ECO:0000256" key="6">
    <source>
        <dbReference type="SAM" id="MobiDB-lite"/>
    </source>
</evidence>
<dbReference type="EMBL" id="KB445808">
    <property type="protein sequence ID" value="EMD32968.1"/>
    <property type="molecule type" value="Genomic_DNA"/>
</dbReference>
<organism evidence="8 9">
    <name type="scientific">Ceriporiopsis subvermispora (strain B)</name>
    <name type="common">White-rot fungus</name>
    <name type="synonym">Gelatoporia subvermispora</name>
    <dbReference type="NCBI Taxonomy" id="914234"/>
    <lineage>
        <taxon>Eukaryota</taxon>
        <taxon>Fungi</taxon>
        <taxon>Dikarya</taxon>
        <taxon>Basidiomycota</taxon>
        <taxon>Agaricomycotina</taxon>
        <taxon>Agaricomycetes</taxon>
        <taxon>Polyporales</taxon>
        <taxon>Gelatoporiaceae</taxon>
        <taxon>Gelatoporia</taxon>
    </lineage>
</organism>
<keyword evidence="4" id="KW-0274">FAD</keyword>
<dbReference type="AlphaFoldDB" id="M2Q832"/>
<dbReference type="OrthoDB" id="9996127at2759"/>
<evidence type="ECO:0000256" key="4">
    <source>
        <dbReference type="ARBA" id="ARBA00022827"/>
    </source>
</evidence>
<dbReference type="InterPro" id="IPR050416">
    <property type="entry name" value="FAD-linked_Oxidoreductase"/>
</dbReference>
<dbReference type="GO" id="GO:0050660">
    <property type="term" value="F:flavin adenine dinucleotide binding"/>
    <property type="evidence" value="ECO:0007669"/>
    <property type="project" value="InterPro"/>
</dbReference>
<evidence type="ECO:0000313" key="8">
    <source>
        <dbReference type="EMBL" id="EMD32968.1"/>
    </source>
</evidence>
<keyword evidence="3" id="KW-0285">Flavoprotein</keyword>
<evidence type="ECO:0000256" key="1">
    <source>
        <dbReference type="ARBA" id="ARBA00001974"/>
    </source>
</evidence>
<dbReference type="STRING" id="914234.M2Q832"/>
<dbReference type="Proteomes" id="UP000016930">
    <property type="component" value="Unassembled WGS sequence"/>
</dbReference>
<dbReference type="Gene3D" id="3.40.462.20">
    <property type="match status" value="1"/>
</dbReference>
<dbReference type="PANTHER" id="PTHR42973:SF39">
    <property type="entry name" value="FAD-BINDING PCMH-TYPE DOMAIN-CONTAINING PROTEIN"/>
    <property type="match status" value="1"/>
</dbReference>
<proteinExistence type="inferred from homology"/>
<dbReference type="InterPro" id="IPR016167">
    <property type="entry name" value="FAD-bd_PCMH_sub1"/>
</dbReference>